<dbReference type="EMBL" id="JBICBT010000422">
    <property type="protein sequence ID" value="KAL3114193.1"/>
    <property type="molecule type" value="Genomic_DNA"/>
</dbReference>
<protein>
    <submittedName>
        <fullName evidence="1">Uncharacterized protein</fullName>
    </submittedName>
</protein>
<accession>A0ABD2LGC9</accession>
<reference evidence="1 2" key="1">
    <citation type="submission" date="2024-10" db="EMBL/GenBank/DDBJ databases">
        <authorList>
            <person name="Kim D."/>
        </authorList>
    </citation>
    <scope>NUCLEOTIDE SEQUENCE [LARGE SCALE GENOMIC DNA]</scope>
    <source>
        <strain evidence="1">BH-2024</strain>
    </source>
</reference>
<organism evidence="1 2">
    <name type="scientific">Heterodera trifolii</name>
    <dbReference type="NCBI Taxonomy" id="157864"/>
    <lineage>
        <taxon>Eukaryota</taxon>
        <taxon>Metazoa</taxon>
        <taxon>Ecdysozoa</taxon>
        <taxon>Nematoda</taxon>
        <taxon>Chromadorea</taxon>
        <taxon>Rhabditida</taxon>
        <taxon>Tylenchina</taxon>
        <taxon>Tylenchomorpha</taxon>
        <taxon>Tylenchoidea</taxon>
        <taxon>Heteroderidae</taxon>
        <taxon>Heteroderinae</taxon>
        <taxon>Heterodera</taxon>
    </lineage>
</organism>
<evidence type="ECO:0000313" key="1">
    <source>
        <dbReference type="EMBL" id="KAL3114193.1"/>
    </source>
</evidence>
<dbReference type="AlphaFoldDB" id="A0ABD2LGC9"/>
<sequence>MPSFIHSLPKCRGNDPKMGREIIGGGRGAIGVWAAEGSSPRHRRRHPLTLPPSHPKCAHFAPFIVPWHFVSGGLAPMDYDPDASKIHPMSGVISTNDLERDTVSGGHWLL</sequence>
<evidence type="ECO:0000313" key="2">
    <source>
        <dbReference type="Proteomes" id="UP001620626"/>
    </source>
</evidence>
<comment type="caution">
    <text evidence="1">The sequence shown here is derived from an EMBL/GenBank/DDBJ whole genome shotgun (WGS) entry which is preliminary data.</text>
</comment>
<proteinExistence type="predicted"/>
<name>A0ABD2LGC9_9BILA</name>
<gene>
    <name evidence="1" type="ORF">niasHT_014037</name>
</gene>
<dbReference type="Proteomes" id="UP001620626">
    <property type="component" value="Unassembled WGS sequence"/>
</dbReference>
<keyword evidence="2" id="KW-1185">Reference proteome</keyword>